<evidence type="ECO:0000313" key="3">
    <source>
        <dbReference type="Proteomes" id="UP000322873"/>
    </source>
</evidence>
<evidence type="ECO:0000313" key="2">
    <source>
        <dbReference type="EMBL" id="KAA8565023.1"/>
    </source>
</evidence>
<keyword evidence="3" id="KW-1185">Reference proteome</keyword>
<keyword evidence="1" id="KW-0472">Membrane</keyword>
<protein>
    <submittedName>
        <fullName evidence="2">Uncharacterized protein</fullName>
    </submittedName>
</protein>
<keyword evidence="1" id="KW-1133">Transmembrane helix</keyword>
<dbReference type="EMBL" id="VICG01000014">
    <property type="protein sequence ID" value="KAA8565023.1"/>
    <property type="molecule type" value="Genomic_DNA"/>
</dbReference>
<gene>
    <name evidence="2" type="ORF">EYC84_010788</name>
</gene>
<feature type="transmembrane region" description="Helical" evidence="1">
    <location>
        <begin position="112"/>
        <end position="133"/>
    </location>
</feature>
<comment type="caution">
    <text evidence="2">The sequence shown here is derived from an EMBL/GenBank/DDBJ whole genome shotgun (WGS) entry which is preliminary data.</text>
</comment>
<organism evidence="2 3">
    <name type="scientific">Monilinia fructicola</name>
    <name type="common">Brown rot fungus</name>
    <name type="synonym">Ciboria fructicola</name>
    <dbReference type="NCBI Taxonomy" id="38448"/>
    <lineage>
        <taxon>Eukaryota</taxon>
        <taxon>Fungi</taxon>
        <taxon>Dikarya</taxon>
        <taxon>Ascomycota</taxon>
        <taxon>Pezizomycotina</taxon>
        <taxon>Leotiomycetes</taxon>
        <taxon>Helotiales</taxon>
        <taxon>Sclerotiniaceae</taxon>
        <taxon>Monilinia</taxon>
    </lineage>
</organism>
<proteinExistence type="predicted"/>
<evidence type="ECO:0000256" key="1">
    <source>
        <dbReference type="SAM" id="Phobius"/>
    </source>
</evidence>
<accession>A0A5M9J9M9</accession>
<keyword evidence="1" id="KW-0812">Transmembrane</keyword>
<name>A0A5M9J9M9_MONFR</name>
<dbReference type="AlphaFoldDB" id="A0A5M9J9M9"/>
<dbReference type="Proteomes" id="UP000322873">
    <property type="component" value="Unassembled WGS sequence"/>
</dbReference>
<sequence>MFDRFGYGQADVPPRFFQFVQTPRYYCSPRKRGDRKADAAAVDSCCSVSFPFPFPVPVPISISIPIPIPVPNLIPIPDSSIQSSKAKQSKAKHSIAKQSVEVNKNRSTHNSILFFFFPFLESFLTIKVFNLFLSTTATTSVFLLPPVVQTFRKRDCRIVCVMCFVEGFGKAKLSKRCPFVT</sequence>
<reference evidence="2 3" key="1">
    <citation type="submission" date="2019-06" db="EMBL/GenBank/DDBJ databases">
        <title>Genome Sequence of the Brown Rot Fungal Pathogen Monilinia fructicola.</title>
        <authorList>
            <person name="De Miccolis Angelini R.M."/>
            <person name="Landi L."/>
            <person name="Abate D."/>
            <person name="Pollastro S."/>
            <person name="Romanazzi G."/>
            <person name="Faretra F."/>
        </authorList>
    </citation>
    <scope>NUCLEOTIDE SEQUENCE [LARGE SCALE GENOMIC DNA]</scope>
    <source>
        <strain evidence="2 3">Mfrc123</strain>
    </source>
</reference>